<feature type="transmembrane region" description="Helical" evidence="1">
    <location>
        <begin position="149"/>
        <end position="179"/>
    </location>
</feature>
<name>A0A5R8KLB4_9BACT</name>
<dbReference type="OrthoDB" id="180987at2"/>
<sequence length="349" mass="38608">MNRQPYLLPALLLLTLARFLALDVIPVAAIETHALACAHAFDFWHTALGPIIPLLAKISTSIFGEAPFGIRFFSPLLILGASLLLWNLTHSLFDKTTASWTLVFFNLIPAVNLAAITLTPTTLGIFTSIVVLASMRVALHSQHPWHQPWWLLGLALVVAAMVDWRLSTLTLAALTTLLLTGRGRRSLLRWPILPILIGCLGFALTLFIAWNSEHHWAAFQSLPPDPHHTLTRSFFQILLLYSPLLLPAIAWAYMISTARKPMENPVGFLGAFSLTLIALDAIIWHKTPFPQAAFSTWLAPAIILLAHQTLHADTVRPRLMFVARTLVLFTAALTTFLLLSPPIRTTVGL</sequence>
<dbReference type="AlphaFoldDB" id="A0A5R8KLB4"/>
<feature type="transmembrane region" description="Helical" evidence="1">
    <location>
        <begin position="289"/>
        <end position="307"/>
    </location>
</feature>
<evidence type="ECO:0000259" key="2">
    <source>
        <dbReference type="Pfam" id="PF13231"/>
    </source>
</evidence>
<reference evidence="3 4" key="1">
    <citation type="submission" date="2019-05" db="EMBL/GenBank/DDBJ databases">
        <title>Verrucobacter flavum gen. nov., sp. nov. a new member of the family Verrucomicrobiaceae.</title>
        <authorList>
            <person name="Szuroczki S."/>
            <person name="Abbaszade G."/>
            <person name="Szabo A."/>
            <person name="Felfoldi T."/>
            <person name="Schumann P."/>
            <person name="Boka K."/>
            <person name="Keki Z."/>
            <person name="Toumi M."/>
            <person name="Toth E."/>
        </authorList>
    </citation>
    <scope>NUCLEOTIDE SEQUENCE [LARGE SCALE GENOMIC DNA]</scope>
    <source>
        <strain evidence="3 4">MG-N-17</strain>
    </source>
</reference>
<dbReference type="Proteomes" id="UP000306196">
    <property type="component" value="Unassembled WGS sequence"/>
</dbReference>
<keyword evidence="3" id="KW-0808">Transferase</keyword>
<proteinExistence type="predicted"/>
<keyword evidence="4" id="KW-1185">Reference proteome</keyword>
<keyword evidence="1" id="KW-1133">Transmembrane helix</keyword>
<gene>
    <name evidence="3" type="ORF">FEM03_03750</name>
</gene>
<feature type="transmembrane region" description="Helical" evidence="1">
    <location>
        <begin position="100"/>
        <end position="129"/>
    </location>
</feature>
<dbReference type="InterPro" id="IPR038731">
    <property type="entry name" value="RgtA/B/C-like"/>
</dbReference>
<comment type="caution">
    <text evidence="3">The sequence shown here is derived from an EMBL/GenBank/DDBJ whole genome shotgun (WGS) entry which is preliminary data.</text>
</comment>
<feature type="transmembrane region" description="Helical" evidence="1">
    <location>
        <begin position="319"/>
        <end position="339"/>
    </location>
</feature>
<feature type="transmembrane region" description="Helical" evidence="1">
    <location>
        <begin position="191"/>
        <end position="210"/>
    </location>
</feature>
<evidence type="ECO:0000313" key="4">
    <source>
        <dbReference type="Proteomes" id="UP000306196"/>
    </source>
</evidence>
<feature type="transmembrane region" description="Helical" evidence="1">
    <location>
        <begin position="266"/>
        <end position="283"/>
    </location>
</feature>
<protein>
    <submittedName>
        <fullName evidence="3">Glycosyltransferase family 39 protein</fullName>
    </submittedName>
</protein>
<feature type="domain" description="Glycosyltransferase RgtA/B/C/D-like" evidence="2">
    <location>
        <begin position="50"/>
        <end position="206"/>
    </location>
</feature>
<dbReference type="RefSeq" id="WP_138084834.1">
    <property type="nucleotide sequence ID" value="NZ_VAUV01000002.1"/>
</dbReference>
<feature type="transmembrane region" description="Helical" evidence="1">
    <location>
        <begin position="230"/>
        <end position="254"/>
    </location>
</feature>
<dbReference type="EMBL" id="VAUV01000002">
    <property type="protein sequence ID" value="TLD72479.1"/>
    <property type="molecule type" value="Genomic_DNA"/>
</dbReference>
<feature type="transmembrane region" description="Helical" evidence="1">
    <location>
        <begin position="68"/>
        <end position="88"/>
    </location>
</feature>
<keyword evidence="1" id="KW-0812">Transmembrane</keyword>
<dbReference type="Pfam" id="PF13231">
    <property type="entry name" value="PMT_2"/>
    <property type="match status" value="1"/>
</dbReference>
<keyword evidence="1" id="KW-0472">Membrane</keyword>
<accession>A0A5R8KLB4</accession>
<dbReference type="GO" id="GO:0016740">
    <property type="term" value="F:transferase activity"/>
    <property type="evidence" value="ECO:0007669"/>
    <property type="project" value="UniProtKB-KW"/>
</dbReference>
<organism evidence="3 4">
    <name type="scientific">Phragmitibacter flavus</name>
    <dbReference type="NCBI Taxonomy" id="2576071"/>
    <lineage>
        <taxon>Bacteria</taxon>
        <taxon>Pseudomonadati</taxon>
        <taxon>Verrucomicrobiota</taxon>
        <taxon>Verrucomicrobiia</taxon>
        <taxon>Verrucomicrobiales</taxon>
        <taxon>Verrucomicrobiaceae</taxon>
        <taxon>Phragmitibacter</taxon>
    </lineage>
</organism>
<evidence type="ECO:0000256" key="1">
    <source>
        <dbReference type="SAM" id="Phobius"/>
    </source>
</evidence>
<evidence type="ECO:0000313" key="3">
    <source>
        <dbReference type="EMBL" id="TLD72479.1"/>
    </source>
</evidence>